<feature type="compositionally biased region" description="Polar residues" evidence="1">
    <location>
        <begin position="519"/>
        <end position="541"/>
    </location>
</feature>
<accession>A0A0C2XXS7</accession>
<feature type="region of interest" description="Disordered" evidence="1">
    <location>
        <begin position="262"/>
        <end position="297"/>
    </location>
</feature>
<dbReference type="OrthoDB" id="270970at2759"/>
<proteinExistence type="predicted"/>
<feature type="compositionally biased region" description="Polar residues" evidence="1">
    <location>
        <begin position="435"/>
        <end position="444"/>
    </location>
</feature>
<dbReference type="Proteomes" id="UP000054097">
    <property type="component" value="Unassembled WGS sequence"/>
</dbReference>
<evidence type="ECO:0000256" key="2">
    <source>
        <dbReference type="SAM" id="SignalP"/>
    </source>
</evidence>
<feature type="compositionally biased region" description="Low complexity" evidence="1">
    <location>
        <begin position="702"/>
        <end position="748"/>
    </location>
</feature>
<reference evidence="5" key="2">
    <citation type="submission" date="2015-01" db="EMBL/GenBank/DDBJ databases">
        <title>Evolutionary Origins and Diversification of the Mycorrhizal Mutualists.</title>
        <authorList>
            <consortium name="DOE Joint Genome Institute"/>
            <consortium name="Mycorrhizal Genomics Consortium"/>
            <person name="Kohler A."/>
            <person name="Kuo A."/>
            <person name="Nagy L.G."/>
            <person name="Floudas D."/>
            <person name="Copeland A."/>
            <person name="Barry K.W."/>
            <person name="Cichocki N."/>
            <person name="Veneault-Fourrey C."/>
            <person name="LaButti K."/>
            <person name="Lindquist E.A."/>
            <person name="Lipzen A."/>
            <person name="Lundell T."/>
            <person name="Morin E."/>
            <person name="Murat C."/>
            <person name="Riley R."/>
            <person name="Ohm R."/>
            <person name="Sun H."/>
            <person name="Tunlid A."/>
            <person name="Henrissat B."/>
            <person name="Grigoriev I.V."/>
            <person name="Hibbett D.S."/>
            <person name="Martin F."/>
        </authorList>
    </citation>
    <scope>NUCLEOTIDE SEQUENCE [LARGE SCALE GENOMIC DNA]</scope>
    <source>
        <strain evidence="5">MAFF 305830</strain>
    </source>
</reference>
<feature type="region of interest" description="Disordered" evidence="1">
    <location>
        <begin position="408"/>
        <end position="776"/>
    </location>
</feature>
<feature type="chain" id="PRO_5002171113" description="C2 domain-containing protein" evidence="2">
    <location>
        <begin position="19"/>
        <end position="776"/>
    </location>
</feature>
<dbReference type="SUPFAM" id="SSF49562">
    <property type="entry name" value="C2 domain (Calcium/lipid-binding domain, CaLB)"/>
    <property type="match status" value="1"/>
</dbReference>
<evidence type="ECO:0000259" key="3">
    <source>
        <dbReference type="PROSITE" id="PS50004"/>
    </source>
</evidence>
<name>A0A0C2XXS7_SERVB</name>
<feature type="compositionally biased region" description="Pro residues" evidence="1">
    <location>
        <begin position="759"/>
        <end position="776"/>
    </location>
</feature>
<feature type="compositionally biased region" description="Low complexity" evidence="1">
    <location>
        <begin position="199"/>
        <end position="208"/>
    </location>
</feature>
<dbReference type="Pfam" id="PF00168">
    <property type="entry name" value="C2"/>
    <property type="match status" value="2"/>
</dbReference>
<dbReference type="EMBL" id="KN824278">
    <property type="protein sequence ID" value="KIM33652.1"/>
    <property type="molecule type" value="Genomic_DNA"/>
</dbReference>
<dbReference type="STRING" id="933852.A0A0C2XXS7"/>
<dbReference type="PANTHER" id="PTHR47052">
    <property type="entry name" value="CONSERVED SERINE PROLINE-RICH PROTEIN (AFU_ORTHOLOGUE AFUA_2G01790)"/>
    <property type="match status" value="1"/>
</dbReference>
<feature type="compositionally biased region" description="Pro residues" evidence="1">
    <location>
        <begin position="543"/>
        <end position="562"/>
    </location>
</feature>
<feature type="compositionally biased region" description="Low complexity" evidence="1">
    <location>
        <begin position="479"/>
        <end position="496"/>
    </location>
</feature>
<keyword evidence="5" id="KW-1185">Reference proteome</keyword>
<feature type="compositionally biased region" description="Polar residues" evidence="1">
    <location>
        <begin position="408"/>
        <end position="427"/>
    </location>
</feature>
<feature type="compositionally biased region" description="Low complexity" evidence="1">
    <location>
        <begin position="578"/>
        <end position="595"/>
    </location>
</feature>
<evidence type="ECO:0000313" key="5">
    <source>
        <dbReference type="Proteomes" id="UP000054097"/>
    </source>
</evidence>
<keyword evidence="2" id="KW-0732">Signal</keyword>
<dbReference type="PANTHER" id="PTHR47052:SF3">
    <property type="entry name" value="INGRESSION PROTEIN 1"/>
    <property type="match status" value="1"/>
</dbReference>
<feature type="region of interest" description="Disordered" evidence="1">
    <location>
        <begin position="159"/>
        <end position="229"/>
    </location>
</feature>
<dbReference type="PROSITE" id="PS50004">
    <property type="entry name" value="C2"/>
    <property type="match status" value="1"/>
</dbReference>
<dbReference type="SMART" id="SM00239">
    <property type="entry name" value="C2"/>
    <property type="match status" value="1"/>
</dbReference>
<organism evidence="4 5">
    <name type="scientific">Serendipita vermifera MAFF 305830</name>
    <dbReference type="NCBI Taxonomy" id="933852"/>
    <lineage>
        <taxon>Eukaryota</taxon>
        <taxon>Fungi</taxon>
        <taxon>Dikarya</taxon>
        <taxon>Basidiomycota</taxon>
        <taxon>Agaricomycotina</taxon>
        <taxon>Agaricomycetes</taxon>
        <taxon>Sebacinales</taxon>
        <taxon>Serendipitaceae</taxon>
        <taxon>Serendipita</taxon>
    </lineage>
</organism>
<dbReference type="AlphaFoldDB" id="A0A0C2XXS7"/>
<dbReference type="InterPro" id="IPR035892">
    <property type="entry name" value="C2_domain_sf"/>
</dbReference>
<feature type="domain" description="C2" evidence="3">
    <location>
        <begin position="1"/>
        <end position="140"/>
    </location>
</feature>
<dbReference type="InterPro" id="IPR052981">
    <property type="entry name" value="Ingression_C2_domain"/>
</dbReference>
<gene>
    <name evidence="4" type="ORF">M408DRAFT_326313</name>
</gene>
<feature type="signal peptide" evidence="2">
    <location>
        <begin position="1"/>
        <end position="18"/>
    </location>
</feature>
<dbReference type="HOGENOM" id="CLU_421490_0_0_1"/>
<dbReference type="InterPro" id="IPR037791">
    <property type="entry name" value="C2_fungal_Inn1"/>
</dbReference>
<evidence type="ECO:0000256" key="1">
    <source>
        <dbReference type="SAM" id="MobiDB-lite"/>
    </source>
</evidence>
<feature type="compositionally biased region" description="Polar residues" evidence="1">
    <location>
        <begin position="275"/>
        <end position="294"/>
    </location>
</feature>
<evidence type="ECO:0000313" key="4">
    <source>
        <dbReference type="EMBL" id="KIM33652.1"/>
    </source>
</evidence>
<sequence length="776" mass="83490">MSSTPLLIGTLIVVVLKAKNLPNKRHIGKQDPYCTLKLHNETKRIKAVKRGGQHPEWDEEVRFELYEDIEDELARTKRGRPSGGSAPPSPPPKDKERKVKGGKTMRVLCYADDPREPELIGETVVDLSEVLSKGETDEWFTLMNKDKYSGEVYLELTFWSNDKPPDKKPADRQSNLHPHYGGPGSFTPAEGHGRGGSSGSSPAGGSRTSFHERQGSMPNDGSHPSIPSTSSLAQLNLYIPPYGQDTVSHHQRKYDPSMEFGDATHRRQSYPPPGMQQQKASYGHTNGSPYGTPSNPNPYDKISQLALGDPYASTSPTAAYYQSTQSTQFTNSLYQKTPTAVSSGFVPPQPSMTPHPSSFAPPQPAMTPQPSGFQPIYSGFNAPRPAATPMPGFVPPGSAMGFHGYQAPQLTGYNNQTLPGGAPQQNPVMPPFAHQPNSYPSSLQPGHANTLPFTPPVPSASAPAIQPLNTVQPQPPGPGLYQQQQHQQLQPNPTGQGRPLPDQPHQAPLTFPNAMPYNHNPNQSLPGSGHTSPQPVNSVIPQATPPAPANPGFIPPPPPPPIGSQAHRASSLPPAPGSAPNNNNNNTHVNGTNNLPTPPHHNPNGSTSISANNTGGSGSGRPGLPLPPLPNPPGQQQQQSAFFTGQPPITSSTPLPGPPPGITNPGFVNPMQGQQLQQQQQQQQPLQGHGHMQQSSFGSNVGYNGQPVYNGQQQQGLQYQNQPLQTTPWQQQQQQQQPGLQPSYMQQQYGPGQLSHTPVPQPGLYPYPPQAPTPWH</sequence>
<dbReference type="Gene3D" id="2.60.40.150">
    <property type="entry name" value="C2 domain"/>
    <property type="match status" value="1"/>
</dbReference>
<dbReference type="CDD" id="cd08681">
    <property type="entry name" value="C2_fungal_Inn1p-like"/>
    <property type="match status" value="1"/>
</dbReference>
<reference evidence="4 5" key="1">
    <citation type="submission" date="2014-04" db="EMBL/GenBank/DDBJ databases">
        <authorList>
            <consortium name="DOE Joint Genome Institute"/>
            <person name="Kuo A."/>
            <person name="Zuccaro A."/>
            <person name="Kohler A."/>
            <person name="Nagy L.G."/>
            <person name="Floudas D."/>
            <person name="Copeland A."/>
            <person name="Barry K.W."/>
            <person name="Cichocki N."/>
            <person name="Veneault-Fourrey C."/>
            <person name="LaButti K."/>
            <person name="Lindquist E.A."/>
            <person name="Lipzen A."/>
            <person name="Lundell T."/>
            <person name="Morin E."/>
            <person name="Murat C."/>
            <person name="Sun H."/>
            <person name="Tunlid A."/>
            <person name="Henrissat B."/>
            <person name="Grigoriev I.V."/>
            <person name="Hibbett D.S."/>
            <person name="Martin F."/>
            <person name="Nordberg H.P."/>
            <person name="Cantor M.N."/>
            <person name="Hua S.X."/>
        </authorList>
    </citation>
    <scope>NUCLEOTIDE SEQUENCE [LARGE SCALE GENOMIC DNA]</scope>
    <source>
        <strain evidence="4 5">MAFF 305830</strain>
    </source>
</reference>
<feature type="compositionally biased region" description="Pro residues" evidence="1">
    <location>
        <begin position="624"/>
        <end position="633"/>
    </location>
</feature>
<feature type="compositionally biased region" description="Low complexity" evidence="1">
    <location>
        <begin position="663"/>
        <end position="694"/>
    </location>
</feature>
<dbReference type="InterPro" id="IPR000008">
    <property type="entry name" value="C2_dom"/>
</dbReference>
<protein>
    <recommendedName>
        <fullName evidence="3">C2 domain-containing protein</fullName>
    </recommendedName>
</protein>
<feature type="region of interest" description="Disordered" evidence="1">
    <location>
        <begin position="74"/>
        <end position="103"/>
    </location>
</feature>